<evidence type="ECO:0000313" key="2">
    <source>
        <dbReference type="EMBL" id="EMJ90882.1"/>
    </source>
</evidence>
<keyword evidence="1" id="KW-0812">Transmembrane</keyword>
<comment type="caution">
    <text evidence="2">The sequence shown here is derived from an EMBL/GenBank/DDBJ whole genome shotgun (WGS) entry which is preliminary data.</text>
</comment>
<proteinExistence type="predicted"/>
<dbReference type="InterPro" id="IPR032809">
    <property type="entry name" value="Put_HupE_UreJ"/>
</dbReference>
<dbReference type="AlphaFoldDB" id="M6CG85"/>
<organism evidence="2 3">
    <name type="scientific">Leptospira alstonii serovar Sichuan str. 79601</name>
    <dbReference type="NCBI Taxonomy" id="1218565"/>
    <lineage>
        <taxon>Bacteria</taxon>
        <taxon>Pseudomonadati</taxon>
        <taxon>Spirochaetota</taxon>
        <taxon>Spirochaetia</taxon>
        <taxon>Leptospirales</taxon>
        <taxon>Leptospiraceae</taxon>
        <taxon>Leptospira</taxon>
    </lineage>
</organism>
<protein>
    <submittedName>
        <fullName evidence="2">HupE/UreJ protein</fullName>
    </submittedName>
</protein>
<feature type="transmembrane region" description="Helical" evidence="1">
    <location>
        <begin position="253"/>
        <end position="271"/>
    </location>
</feature>
<keyword evidence="1" id="KW-1133">Transmembrane helix</keyword>
<feature type="transmembrane region" description="Helical" evidence="1">
    <location>
        <begin position="383"/>
        <end position="400"/>
    </location>
</feature>
<feature type="transmembrane region" description="Helical" evidence="1">
    <location>
        <begin position="277"/>
        <end position="295"/>
    </location>
</feature>
<reference evidence="2 3" key="1">
    <citation type="submission" date="2013-01" db="EMBL/GenBank/DDBJ databases">
        <authorList>
            <person name="Harkins D.M."/>
            <person name="Durkin A.S."/>
            <person name="Brinkac L.M."/>
            <person name="Haft D.H."/>
            <person name="Selengut J.D."/>
            <person name="Sanka R."/>
            <person name="DePew J."/>
            <person name="Purushe J."/>
            <person name="Galloway R.L."/>
            <person name="Vinetz J.M."/>
            <person name="Sutton G.G."/>
            <person name="Nierman W.C."/>
            <person name="Fouts D.E."/>
        </authorList>
    </citation>
    <scope>NUCLEOTIDE SEQUENCE [LARGE SCALE GENOMIC DNA]</scope>
    <source>
        <strain evidence="2 3">79601</strain>
    </source>
</reference>
<sequence>MKRFIYVLLIFIFSNDLFSHNRSESFSVWKVAGNTLGGVITIPVREATRIPFADGETGDLSDHFASYIRSHVAVRSGDRDCSLSDSPRSLRSNSAFLKLEIVFRCENSSPDFMIYTGLFEYAPSHLHYSRLSLEDGNLVENLFQSKRTEWNFQNKATSKISGFFPFVTAGIEHIGTGIDHIFFLLAILLASRHWKEILVSVTGFTLGHSFTLSIAVLGRIKPDTSGIEAFIGLTILIVAAESVLVGEKNRKTISILIASLPLVVGFLAWRFQIREGHVLFAYLGMSLFAACYLSLSRYAADLKSRGLYLGITTLAFGMIHGFGFAGFLLETGLDRNRLLAPLFGFNLGVEIGQMILVGLALSIVWCVNRWLFPKIKPEFREIAFSFLLFLLASLGTYWFIQRSFQID</sequence>
<gene>
    <name evidence="2" type="ORF">LEP1GSC194_1284</name>
</gene>
<dbReference type="Pfam" id="PF13795">
    <property type="entry name" value="HupE_UreJ_2"/>
    <property type="match status" value="2"/>
</dbReference>
<evidence type="ECO:0000256" key="1">
    <source>
        <dbReference type="SAM" id="Phobius"/>
    </source>
</evidence>
<name>M6CG85_9LEPT</name>
<feature type="transmembrane region" description="Helical" evidence="1">
    <location>
        <begin position="163"/>
        <end position="190"/>
    </location>
</feature>
<dbReference type="EMBL" id="ANIK01000116">
    <property type="protein sequence ID" value="EMJ90882.1"/>
    <property type="molecule type" value="Genomic_DNA"/>
</dbReference>
<dbReference type="OrthoDB" id="9808870at2"/>
<feature type="transmembrane region" description="Helical" evidence="1">
    <location>
        <begin position="307"/>
        <end position="329"/>
    </location>
</feature>
<dbReference type="RefSeq" id="WP_020775121.1">
    <property type="nucleotide sequence ID" value="NZ_ANIK01000116.1"/>
</dbReference>
<dbReference type="PATRIC" id="fig|1218565.3.peg.4294"/>
<feature type="transmembrane region" description="Helical" evidence="1">
    <location>
        <begin position="351"/>
        <end position="371"/>
    </location>
</feature>
<keyword evidence="1" id="KW-0472">Membrane</keyword>
<evidence type="ECO:0000313" key="3">
    <source>
        <dbReference type="Proteomes" id="UP000011988"/>
    </source>
</evidence>
<feature type="transmembrane region" description="Helical" evidence="1">
    <location>
        <begin position="197"/>
        <end position="217"/>
    </location>
</feature>
<accession>M6CG85</accession>
<dbReference type="Proteomes" id="UP000011988">
    <property type="component" value="Unassembled WGS sequence"/>
</dbReference>
<feature type="transmembrane region" description="Helical" evidence="1">
    <location>
        <begin position="229"/>
        <end position="246"/>
    </location>
</feature>